<keyword evidence="1" id="KW-1133">Transmembrane helix</keyword>
<dbReference type="AlphaFoldDB" id="A0A6P7HII5"/>
<proteinExistence type="predicted"/>
<sequence length="236" mass="26242">MTYFVSQSCIRQLGIRHSSATLSVQGIGAIKSTVVGRVDLQIKPVDRVDPIFNCEAFVLPKICEDLPVVSLDVGHWSYIANLKLADPRFHLSGKVDLLLGADIFSQLLLEGKVQTPRGMPDALNTVFGYVLMGPCSSVPMTSATSLFCHVDQMVSLEESVKQFWSLETVPEVECSAPEDILCEKNFVENVSRDDSGQKIFFVRKILLRMFVETALVVIPLLYLSGNYLLFFQECLS</sequence>
<protein>
    <submittedName>
        <fullName evidence="2">Uncharacterized protein LOC114349296</fullName>
    </submittedName>
</protein>
<feature type="transmembrane region" description="Helical" evidence="1">
    <location>
        <begin position="205"/>
        <end position="223"/>
    </location>
</feature>
<dbReference type="InParanoid" id="A0A6P7HII5"/>
<dbReference type="RefSeq" id="XP_028155440.1">
    <property type="nucleotide sequence ID" value="XM_028299639.1"/>
</dbReference>
<keyword evidence="1" id="KW-0472">Membrane</keyword>
<keyword evidence="1" id="KW-0812">Transmembrane</keyword>
<evidence type="ECO:0000313" key="2">
    <source>
        <dbReference type="RefSeq" id="XP_028155440.1"/>
    </source>
</evidence>
<gene>
    <name evidence="2" type="primary">LOC114349296</name>
</gene>
<accession>A0A6P7HII5</accession>
<organism evidence="2">
    <name type="scientific">Diabrotica virgifera virgifera</name>
    <name type="common">western corn rootworm</name>
    <dbReference type="NCBI Taxonomy" id="50390"/>
    <lineage>
        <taxon>Eukaryota</taxon>
        <taxon>Metazoa</taxon>
        <taxon>Ecdysozoa</taxon>
        <taxon>Arthropoda</taxon>
        <taxon>Hexapoda</taxon>
        <taxon>Insecta</taxon>
        <taxon>Pterygota</taxon>
        <taxon>Neoptera</taxon>
        <taxon>Endopterygota</taxon>
        <taxon>Coleoptera</taxon>
        <taxon>Polyphaga</taxon>
        <taxon>Cucujiformia</taxon>
        <taxon>Chrysomeloidea</taxon>
        <taxon>Chrysomelidae</taxon>
        <taxon>Galerucinae</taxon>
        <taxon>Diabroticina</taxon>
        <taxon>Diabroticites</taxon>
        <taxon>Diabrotica</taxon>
    </lineage>
</organism>
<name>A0A6P7HII5_DIAVI</name>
<reference evidence="2" key="1">
    <citation type="submission" date="2025-08" db="UniProtKB">
        <authorList>
            <consortium name="RefSeq"/>
        </authorList>
    </citation>
    <scope>IDENTIFICATION</scope>
    <source>
        <tissue evidence="2">Whole insect</tissue>
    </source>
</reference>
<evidence type="ECO:0000256" key="1">
    <source>
        <dbReference type="SAM" id="Phobius"/>
    </source>
</evidence>